<accession>A0A2T5I5B8</accession>
<evidence type="ECO:0000313" key="2">
    <source>
        <dbReference type="Proteomes" id="UP000244110"/>
    </source>
</evidence>
<protein>
    <submittedName>
        <fullName evidence="1">Uncharacterized protein</fullName>
    </submittedName>
</protein>
<dbReference type="RefSeq" id="WP_107787987.1">
    <property type="nucleotide sequence ID" value="NZ_QAOL01000059.1"/>
</dbReference>
<evidence type="ECO:0000313" key="1">
    <source>
        <dbReference type="EMBL" id="PTQ79014.1"/>
    </source>
</evidence>
<sequence>MWHSHYSLINLLFASLILLLSQVVSAKDLNLVLSPIVTNPTGNSLGSSSLKKASDYFETVTKEWEYPFVKPEYNDENNSAAVTNPQDLVPHELIIIPQTLTIRTSQTQGSLFDGERRHSGRVGGIPATKPANDTIFIYALNKKGKLIYPLARNPHGSGFVPTYETLTFWNHSNRDLNSQAIVAAVDVDHVGGGGTDYDPNSPATNPPWALMVRARIPGFYRIQIESRINNIIVSSSDRQLPDILTAVTRTNVEVVAIDGPELIDQLIVKGVAPQKPCINTKPCLLLKQGESIELSAVGRVAVKEWNEERAAYIFRNHRQIALQRVTWSYDDTPKPVPDPKVNECISLKTINSNGSSIKVIAEKLPSNSTSCKGMLKIEGHGKMFKLDVTVME</sequence>
<name>A0A2T5I5B8_9PROT</name>
<dbReference type="AlphaFoldDB" id="A0A2T5I5B8"/>
<dbReference type="Proteomes" id="UP000244110">
    <property type="component" value="Unassembled WGS sequence"/>
</dbReference>
<dbReference type="EMBL" id="QAOL01000059">
    <property type="protein sequence ID" value="PTQ79014.1"/>
    <property type="molecule type" value="Genomic_DNA"/>
</dbReference>
<gene>
    <name evidence="1" type="ORF">C8R28_105915</name>
</gene>
<organism evidence="1 2">
    <name type="scientific">Nitrosomonas ureae</name>
    <dbReference type="NCBI Taxonomy" id="44577"/>
    <lineage>
        <taxon>Bacteria</taxon>
        <taxon>Pseudomonadati</taxon>
        <taxon>Pseudomonadota</taxon>
        <taxon>Betaproteobacteria</taxon>
        <taxon>Nitrosomonadales</taxon>
        <taxon>Nitrosomonadaceae</taxon>
        <taxon>Nitrosomonas</taxon>
    </lineage>
</organism>
<proteinExistence type="predicted"/>
<reference evidence="1 2" key="1">
    <citation type="submission" date="2018-04" db="EMBL/GenBank/DDBJ databases">
        <title>Active sludge and wastewater microbial communities from Klosterneuburg, Austria.</title>
        <authorList>
            <person name="Wagner M."/>
        </authorList>
    </citation>
    <scope>NUCLEOTIDE SEQUENCE [LARGE SCALE GENOMIC DNA]</scope>
    <source>
        <strain evidence="1 2">Nm4</strain>
    </source>
</reference>
<comment type="caution">
    <text evidence="1">The sequence shown here is derived from an EMBL/GenBank/DDBJ whole genome shotgun (WGS) entry which is preliminary data.</text>
</comment>